<feature type="region of interest" description="Disordered" evidence="1">
    <location>
        <begin position="200"/>
        <end position="220"/>
    </location>
</feature>
<dbReference type="InterPro" id="IPR015362">
    <property type="entry name" value="WIBG_mago-bd"/>
</dbReference>
<dbReference type="EMBL" id="LDAU01000119">
    <property type="protein sequence ID" value="KRX04359.1"/>
    <property type="molecule type" value="Genomic_DNA"/>
</dbReference>
<dbReference type="Pfam" id="PF09282">
    <property type="entry name" value="Mago-bind"/>
    <property type="match status" value="1"/>
</dbReference>
<evidence type="ECO:0000313" key="3">
    <source>
        <dbReference type="EMBL" id="KRX04359.1"/>
    </source>
</evidence>
<evidence type="ECO:0000256" key="1">
    <source>
        <dbReference type="SAM" id="MobiDB-lite"/>
    </source>
</evidence>
<feature type="domain" description="WIBG Mago-binding" evidence="2">
    <location>
        <begin position="26"/>
        <end position="52"/>
    </location>
</feature>
<dbReference type="InterPro" id="IPR036348">
    <property type="entry name" value="WIBG_N_sf"/>
</dbReference>
<proteinExistence type="predicted"/>
<comment type="caution">
    <text evidence="3">The sequence shown here is derived from an EMBL/GenBank/DDBJ whole genome shotgun (WGS) entry which is preliminary data.</text>
</comment>
<dbReference type="OrthoDB" id="21625at2759"/>
<evidence type="ECO:0000313" key="4">
    <source>
        <dbReference type="Proteomes" id="UP000054937"/>
    </source>
</evidence>
<accession>A0A0V0QQF3</accession>
<dbReference type="InParanoid" id="A0A0V0QQF3"/>
<feature type="compositionally biased region" description="Low complexity" evidence="1">
    <location>
        <begin position="200"/>
        <end position="213"/>
    </location>
</feature>
<dbReference type="SUPFAM" id="SSF101931">
    <property type="entry name" value="Pym (Within the bgcn gene intron protein, WIBG), N-terminal domain"/>
    <property type="match status" value="1"/>
</dbReference>
<dbReference type="Proteomes" id="UP000054937">
    <property type="component" value="Unassembled WGS sequence"/>
</dbReference>
<dbReference type="SMART" id="SM01273">
    <property type="entry name" value="Mago-bind"/>
    <property type="match status" value="1"/>
</dbReference>
<reference evidence="3 4" key="1">
    <citation type="journal article" date="2015" name="Sci. Rep.">
        <title>Genome of the facultative scuticociliatosis pathogen Pseudocohnilembus persalinus provides insight into its virulence through horizontal gene transfer.</title>
        <authorList>
            <person name="Xiong J."/>
            <person name="Wang G."/>
            <person name="Cheng J."/>
            <person name="Tian M."/>
            <person name="Pan X."/>
            <person name="Warren A."/>
            <person name="Jiang C."/>
            <person name="Yuan D."/>
            <person name="Miao W."/>
        </authorList>
    </citation>
    <scope>NUCLEOTIDE SEQUENCE [LARGE SCALE GENOMIC DNA]</scope>
    <source>
        <strain evidence="3">36N120E</strain>
    </source>
</reference>
<feature type="compositionally biased region" description="Low complexity" evidence="1">
    <location>
        <begin position="164"/>
        <end position="178"/>
    </location>
</feature>
<feature type="region of interest" description="Disordered" evidence="1">
    <location>
        <begin position="1"/>
        <end position="20"/>
    </location>
</feature>
<keyword evidence="4" id="KW-1185">Reference proteome</keyword>
<name>A0A0V0QQF3_PSEPJ</name>
<sequence length="248" mass="29383">MADTDSKNIQKNTNIQNDPIPFSKTEAVVIQGTLRKDGTKRKDIKIRPGYMNPEQKLVYTYKIPQRRSEQDTQKINQINRNTQECDQYQKNNSYNSQNDKNVNEIPEKINKNQHSNCKEQNQIDISNKSYIKKQFKDIQIYDKNDKQDKNLSQNNFNGLRNKHYNNSNNIDNNSYNNKNQKYLRNSEENYNMDNRLQKQSNQYNNSNNIGQPNFYSGEKNNEEEFPALGQEIDINQKQEDDLSNNLFY</sequence>
<gene>
    <name evidence="3" type="ORF">PPERSA_03599</name>
</gene>
<feature type="region of interest" description="Disordered" evidence="1">
    <location>
        <begin position="142"/>
        <end position="178"/>
    </location>
</feature>
<dbReference type="AlphaFoldDB" id="A0A0V0QQF3"/>
<protein>
    <submittedName>
        <fullName evidence="3">Exon junction complex, Pym</fullName>
    </submittedName>
</protein>
<organism evidence="3 4">
    <name type="scientific">Pseudocohnilembus persalinus</name>
    <name type="common">Ciliate</name>
    <dbReference type="NCBI Taxonomy" id="266149"/>
    <lineage>
        <taxon>Eukaryota</taxon>
        <taxon>Sar</taxon>
        <taxon>Alveolata</taxon>
        <taxon>Ciliophora</taxon>
        <taxon>Intramacronucleata</taxon>
        <taxon>Oligohymenophorea</taxon>
        <taxon>Scuticociliatia</taxon>
        <taxon>Philasterida</taxon>
        <taxon>Pseudocohnilembidae</taxon>
        <taxon>Pseudocohnilembus</taxon>
    </lineage>
</organism>
<evidence type="ECO:0000259" key="2">
    <source>
        <dbReference type="SMART" id="SM01273"/>
    </source>
</evidence>